<protein>
    <recommendedName>
        <fullName evidence="4">DivIVA domain-containing protein</fullName>
    </recommendedName>
</protein>
<dbReference type="Gene3D" id="6.10.250.660">
    <property type="match status" value="1"/>
</dbReference>
<dbReference type="AlphaFoldDB" id="A0A426PZZ4"/>
<evidence type="ECO:0000256" key="1">
    <source>
        <dbReference type="SAM" id="MobiDB-lite"/>
    </source>
</evidence>
<comment type="caution">
    <text evidence="2">The sequence shown here is derived from an EMBL/GenBank/DDBJ whole genome shotgun (WGS) entry which is preliminary data.</text>
</comment>
<dbReference type="NCBIfam" id="TIGR03544">
    <property type="entry name" value="DivI1A_domain"/>
    <property type="match status" value="1"/>
</dbReference>
<evidence type="ECO:0000313" key="2">
    <source>
        <dbReference type="EMBL" id="RRO87295.1"/>
    </source>
</evidence>
<feature type="compositionally biased region" description="Low complexity" evidence="1">
    <location>
        <begin position="113"/>
        <end position="124"/>
    </location>
</feature>
<proteinExistence type="predicted"/>
<sequence>MSLFGALAVGCVLVYLVGTVTGRQETLPDLTTGPDAEEHWRELTRTPVTAESVRGARFSLAFRGYRAAEVDALLERVAATLAEREPAGTGAETGAETGAATGAAHGGAGGAAADGTDVSTDATARSAAVPASGVDDPAPSPGVRP</sequence>
<dbReference type="EMBL" id="PQNK01000004">
    <property type="protein sequence ID" value="RRO87295.1"/>
    <property type="molecule type" value="Genomic_DNA"/>
</dbReference>
<dbReference type="Proteomes" id="UP000276526">
    <property type="component" value="Unassembled WGS sequence"/>
</dbReference>
<evidence type="ECO:0000313" key="3">
    <source>
        <dbReference type="Proteomes" id="UP000276526"/>
    </source>
</evidence>
<feature type="region of interest" description="Disordered" evidence="1">
    <location>
        <begin position="83"/>
        <end position="145"/>
    </location>
</feature>
<name>A0A426PZZ4_9CORY</name>
<reference evidence="2 3" key="1">
    <citation type="submission" date="2018-01" db="EMBL/GenBank/DDBJ databases">
        <title>Twenty Corynebacterium bovis Genomes.</title>
        <authorList>
            <person name="Gulvik C.A."/>
        </authorList>
    </citation>
    <scope>NUCLEOTIDE SEQUENCE [LARGE SCALE GENOMIC DNA]</scope>
    <source>
        <strain evidence="2 3">F6900</strain>
    </source>
</reference>
<accession>A0A426PZZ4</accession>
<gene>
    <name evidence="2" type="ORF">CXF48_03270</name>
</gene>
<feature type="compositionally biased region" description="Low complexity" evidence="1">
    <location>
        <begin position="87"/>
        <end position="103"/>
    </location>
</feature>
<organism evidence="2 3">
    <name type="scientific">Corynebacterium bovis</name>
    <dbReference type="NCBI Taxonomy" id="36808"/>
    <lineage>
        <taxon>Bacteria</taxon>
        <taxon>Bacillati</taxon>
        <taxon>Actinomycetota</taxon>
        <taxon>Actinomycetes</taxon>
        <taxon>Mycobacteriales</taxon>
        <taxon>Corynebacteriaceae</taxon>
        <taxon>Corynebacterium</taxon>
    </lineage>
</organism>
<evidence type="ECO:0008006" key="4">
    <source>
        <dbReference type="Google" id="ProtNLM"/>
    </source>
</evidence>
<dbReference type="InterPro" id="IPR019933">
    <property type="entry name" value="DivIVA_domain"/>
</dbReference>